<reference evidence="1 2" key="1">
    <citation type="submission" date="2017-07" db="EMBL/GenBank/DDBJ databases">
        <title>Amycolatopsis antarcticus sp. nov., isolated from the surface of an Antarcticus brown macroalga.</title>
        <authorList>
            <person name="Wang J."/>
            <person name="Leiva S."/>
            <person name="Huang J."/>
            <person name="Huang Y."/>
        </authorList>
    </citation>
    <scope>NUCLEOTIDE SEQUENCE [LARGE SCALE GENOMIC DNA]</scope>
    <source>
        <strain evidence="1 2">AU-G6</strain>
    </source>
</reference>
<sequence length="97" mass="10133">MVHASTGNECKLNVRSGPEVAPANNLATLNCANYTTCTHAAGESPCGPYVSGGQYDCVGPEGAQVTDDRWVEVDWRTPAKSYVAVACAAFAHTTDSP</sequence>
<protein>
    <submittedName>
        <fullName evidence="1">Uncharacterized protein</fullName>
    </submittedName>
</protein>
<dbReference type="InParanoid" id="A0A263D4I6"/>
<gene>
    <name evidence="1" type="ORF">CFN78_15935</name>
</gene>
<dbReference type="OrthoDB" id="3629463at2"/>
<keyword evidence="2" id="KW-1185">Reference proteome</keyword>
<name>A0A263D4I6_9PSEU</name>
<accession>A0A263D4I6</accession>
<evidence type="ECO:0000313" key="2">
    <source>
        <dbReference type="Proteomes" id="UP000242444"/>
    </source>
</evidence>
<comment type="caution">
    <text evidence="1">The sequence shown here is derived from an EMBL/GenBank/DDBJ whole genome shotgun (WGS) entry which is preliminary data.</text>
</comment>
<dbReference type="Proteomes" id="UP000242444">
    <property type="component" value="Unassembled WGS sequence"/>
</dbReference>
<proteinExistence type="predicted"/>
<evidence type="ECO:0000313" key="1">
    <source>
        <dbReference type="EMBL" id="OZM72527.1"/>
    </source>
</evidence>
<dbReference type="AlphaFoldDB" id="A0A263D4I6"/>
<organism evidence="1 2">
    <name type="scientific">Amycolatopsis antarctica</name>
    <dbReference type="NCBI Taxonomy" id="1854586"/>
    <lineage>
        <taxon>Bacteria</taxon>
        <taxon>Bacillati</taxon>
        <taxon>Actinomycetota</taxon>
        <taxon>Actinomycetes</taxon>
        <taxon>Pseudonocardiales</taxon>
        <taxon>Pseudonocardiaceae</taxon>
        <taxon>Amycolatopsis</taxon>
    </lineage>
</organism>
<dbReference type="EMBL" id="NKYE01000008">
    <property type="protein sequence ID" value="OZM72527.1"/>
    <property type="molecule type" value="Genomic_DNA"/>
</dbReference>